<evidence type="ECO:0000313" key="2">
    <source>
        <dbReference type="Proteomes" id="UP001139199"/>
    </source>
</evidence>
<accession>A0A9X1L2T0</accession>
<dbReference type="RefSeq" id="WP_226544639.1">
    <property type="nucleotide sequence ID" value="NZ_JAJAPW010000009.1"/>
</dbReference>
<dbReference type="PROSITE" id="PS51257">
    <property type="entry name" value="PROKAR_LIPOPROTEIN"/>
    <property type="match status" value="1"/>
</dbReference>
<dbReference type="Proteomes" id="UP001139199">
    <property type="component" value="Unassembled WGS sequence"/>
</dbReference>
<comment type="caution">
    <text evidence="1">The sequence shown here is derived from an EMBL/GenBank/DDBJ whole genome shotgun (WGS) entry which is preliminary data.</text>
</comment>
<dbReference type="AlphaFoldDB" id="A0A9X1L2T0"/>
<protein>
    <submittedName>
        <fullName evidence="1">Uncharacterized protein</fullName>
    </submittedName>
</protein>
<name>A0A9X1L2T0_9FLAO</name>
<dbReference type="EMBL" id="JAJAPW010000009">
    <property type="protein sequence ID" value="MCB4800160.1"/>
    <property type="molecule type" value="Genomic_DNA"/>
</dbReference>
<organism evidence="1 2">
    <name type="scientific">Neotamlana laminarinivorans</name>
    <dbReference type="NCBI Taxonomy" id="2883124"/>
    <lineage>
        <taxon>Bacteria</taxon>
        <taxon>Pseudomonadati</taxon>
        <taxon>Bacteroidota</taxon>
        <taxon>Flavobacteriia</taxon>
        <taxon>Flavobacteriales</taxon>
        <taxon>Flavobacteriaceae</taxon>
        <taxon>Neotamlana</taxon>
    </lineage>
</organism>
<keyword evidence="2" id="KW-1185">Reference proteome</keyword>
<sequence length="212" mass="24862">MKYFFLLIISLLILSCGKQKTVKLPEINYSKIRDVTDVSAAYLFYNETKKDSIELNRKNLISTTNWLINVDKRLTLKQVIPQIQFLQDKKANAGHKNENSKNYFTCNDISKKNLGFLDFTNVKYKLLKNPNKHKTIIINSLNDILIINNNNLIKTTYKENFEAILKANFNTNDVIFLQFYNQLSFQDYITFKSLILYKLGLKQHISDNEFII</sequence>
<proteinExistence type="predicted"/>
<gene>
    <name evidence="1" type="ORF">LG649_15020</name>
</gene>
<evidence type="ECO:0000313" key="1">
    <source>
        <dbReference type="EMBL" id="MCB4800160.1"/>
    </source>
</evidence>
<reference evidence="1" key="1">
    <citation type="submission" date="2021-10" db="EMBL/GenBank/DDBJ databases">
        <title>Tamlana sargassums sp. nov., and Tamlana laminarinivorans sp. nov., two new bacteria isolated from the brown alga.</title>
        <authorList>
            <person name="Li J."/>
        </authorList>
    </citation>
    <scope>NUCLEOTIDE SEQUENCE</scope>
    <source>
        <strain evidence="1">PT2-4</strain>
    </source>
</reference>